<dbReference type="InterPro" id="IPR052172">
    <property type="entry name" value="UxaA_altronate/galactarate_dh"/>
</dbReference>
<dbReference type="GO" id="GO:0019698">
    <property type="term" value="P:D-galacturonate catabolic process"/>
    <property type="evidence" value="ECO:0007669"/>
    <property type="project" value="TreeGrafter"/>
</dbReference>
<dbReference type="HAMAP" id="MF_02031">
    <property type="entry name" value="Galactar_dehydrat"/>
    <property type="match status" value="1"/>
</dbReference>
<evidence type="ECO:0000313" key="11">
    <source>
        <dbReference type="Proteomes" id="UP000198515"/>
    </source>
</evidence>
<dbReference type="GO" id="GO:0046872">
    <property type="term" value="F:metal ion binding"/>
    <property type="evidence" value="ECO:0007669"/>
    <property type="project" value="UniProtKB-KW"/>
</dbReference>
<dbReference type="EMBL" id="FMBC01000011">
    <property type="protein sequence ID" value="SCC18022.1"/>
    <property type="molecule type" value="Genomic_DNA"/>
</dbReference>
<dbReference type="GO" id="GO:0008867">
    <property type="term" value="F:galactarate dehydratase activity"/>
    <property type="evidence" value="ECO:0007669"/>
    <property type="project" value="UniProtKB-UniRule"/>
</dbReference>
<evidence type="ECO:0000256" key="1">
    <source>
        <dbReference type="ARBA" id="ARBA00001954"/>
    </source>
</evidence>
<dbReference type="InterPro" id="IPR044144">
    <property type="entry name" value="SAF_UxaA/GarD"/>
</dbReference>
<dbReference type="PANTHER" id="PTHR30536">
    <property type="entry name" value="ALTRONATE/GALACTARATE DEHYDRATASE"/>
    <property type="match status" value="1"/>
</dbReference>
<dbReference type="Gene3D" id="2.30.130.110">
    <property type="match status" value="1"/>
</dbReference>
<evidence type="ECO:0000256" key="6">
    <source>
        <dbReference type="ARBA" id="ARBA00059570"/>
    </source>
</evidence>
<dbReference type="NCBIfam" id="TIGR03248">
    <property type="entry name" value="galactar-dH20"/>
    <property type="match status" value="1"/>
</dbReference>
<dbReference type="Pfam" id="PF08666">
    <property type="entry name" value="SAF"/>
    <property type="match status" value="1"/>
</dbReference>
<dbReference type="AlphaFoldDB" id="A0A1C4CG09"/>
<evidence type="ECO:0000256" key="4">
    <source>
        <dbReference type="ARBA" id="ARBA00023004"/>
    </source>
</evidence>
<evidence type="ECO:0000256" key="7">
    <source>
        <dbReference type="ARBA" id="ARBA00060689"/>
    </source>
</evidence>
<dbReference type="InterPro" id="IPR013974">
    <property type="entry name" value="SAF"/>
</dbReference>
<evidence type="ECO:0000256" key="2">
    <source>
        <dbReference type="ARBA" id="ARBA00010986"/>
    </source>
</evidence>
<dbReference type="InterPro" id="IPR032893">
    <property type="entry name" value="GarD_Enterobacteriaceae"/>
</dbReference>
<reference evidence="11" key="1">
    <citation type="submission" date="2016-08" db="EMBL/GenBank/DDBJ databases">
        <authorList>
            <person name="Varghese N."/>
            <person name="Submissions Spin"/>
        </authorList>
    </citation>
    <scope>NUCLEOTIDE SEQUENCE [LARGE SCALE GENOMIC DNA]</scope>
    <source>
        <strain evidence="11">REICA_142</strain>
    </source>
</reference>
<comment type="catalytic activity">
    <reaction evidence="8">
        <text>galactarate = 5-dehydro-4-deoxy-D-glucarate + H2O</text>
        <dbReference type="Rhea" id="RHEA:16005"/>
        <dbReference type="ChEBI" id="CHEBI:15377"/>
        <dbReference type="ChEBI" id="CHEBI:16537"/>
        <dbReference type="ChEBI" id="CHEBI:42819"/>
        <dbReference type="EC" id="4.2.1.42"/>
    </reaction>
</comment>
<keyword evidence="5 8" id="KW-0456">Lyase</keyword>
<organism evidence="10 11">
    <name type="scientific">Kosakonia oryziphila</name>
    <dbReference type="NCBI Taxonomy" id="1005667"/>
    <lineage>
        <taxon>Bacteria</taxon>
        <taxon>Pseudomonadati</taxon>
        <taxon>Pseudomonadota</taxon>
        <taxon>Gammaproteobacteria</taxon>
        <taxon>Enterobacterales</taxon>
        <taxon>Enterobacteriaceae</taxon>
        <taxon>Kosakonia</taxon>
    </lineage>
</organism>
<keyword evidence="3 8" id="KW-0479">Metal-binding</keyword>
<comment type="cofactor">
    <cofactor evidence="1 8">
        <name>Fe(2+)</name>
        <dbReference type="ChEBI" id="CHEBI:29033"/>
    </cofactor>
</comment>
<comment type="function">
    <text evidence="6 8">Catalyzes the dehydration of galactarate to form 5-dehydro-4-deoxy-D-glucarate (5-KDG).</text>
</comment>
<dbReference type="Pfam" id="PF20629">
    <property type="entry name" value="GD_AH_C"/>
    <property type="match status" value="1"/>
</dbReference>
<evidence type="ECO:0000256" key="3">
    <source>
        <dbReference type="ARBA" id="ARBA00022723"/>
    </source>
</evidence>
<accession>A0A1C4CG09</accession>
<dbReference type="UniPathway" id="UPA00565">
    <property type="reaction ID" value="UER00629"/>
</dbReference>
<dbReference type="SMART" id="SM00858">
    <property type="entry name" value="SAF"/>
    <property type="match status" value="1"/>
</dbReference>
<comment type="pathway">
    <text evidence="7 8">Carbohydrate acid metabolism; galactarate degradation; D-glycerate from galactarate: step 1/3.</text>
</comment>
<dbReference type="InterPro" id="IPR017654">
    <property type="entry name" value="GarD-like"/>
</dbReference>
<sequence length="523" mass="56567">MSNIEIRQQPLGAFYIKVHDTDNVAIIVNDNGLKAGTRFPDGLELIEHIPQGHKVALVDIPHHGEIVRYGEIIGYAMRDIPRGSWIDESMVELPKAPPLNTLPLATKVPEPLPPLEGYTFEGYRNADGSVGTKNLLGLTTSVHCVAGVVDYVVKIIERDLLPKYPNVDGVVGLNHLYGCGVAINAPAAVIPIRTIHNISLNPNFGGEVMVIGLGCEKLQPERLLEGTEDVKAIPVDSASIVRLQDEQHVGFRSMVDDILQVAERHLAKLNQRKRETCPASELVVGMQCGGSDAFSGVTANPAVGYASDLIIRCGGTVMFSEVTEVRDAIHLLTPRAINEEVGKRLLEEMAWYDNYLDMGKTDRSANPSPGNKKGGLANVVEKALGSIAKSGKSAISEVLSPGQRPTRRGLIYAATPASDFVCGTQQVASGITVQVFTTGRGTPYGLVAVPVIKMATRTELANRWYDLMDINAGTIATGEETIEDVGWKLFHFILDVASGRKKTFSDQWGLHNQLAVFNPAPVT</sequence>
<dbReference type="PANTHER" id="PTHR30536:SF1">
    <property type="entry name" value="GALACTARATE DEHYDRATASE (L-THREO-FORMING)"/>
    <property type="match status" value="1"/>
</dbReference>
<evidence type="ECO:0000313" key="10">
    <source>
        <dbReference type="EMBL" id="SCC18022.1"/>
    </source>
</evidence>
<keyword evidence="11" id="KW-1185">Reference proteome</keyword>
<protein>
    <recommendedName>
        <fullName evidence="8">Galactarate dehydratase (L-threo-forming)</fullName>
        <shortName evidence="8">GalcD</shortName>
        <ecNumber evidence="8">4.2.1.42</ecNumber>
    </recommendedName>
</protein>
<dbReference type="Proteomes" id="UP000198515">
    <property type="component" value="Unassembled WGS sequence"/>
</dbReference>
<dbReference type="RefSeq" id="WP_090134909.1">
    <property type="nucleotide sequence ID" value="NZ_FMBC01000011.1"/>
</dbReference>
<dbReference type="OrthoDB" id="9804574at2"/>
<dbReference type="CDD" id="cd11613">
    <property type="entry name" value="SAF_AH_GD"/>
    <property type="match status" value="1"/>
</dbReference>
<keyword evidence="4 8" id="KW-0408">Iron</keyword>
<evidence type="ECO:0000259" key="9">
    <source>
        <dbReference type="SMART" id="SM00858"/>
    </source>
</evidence>
<evidence type="ECO:0000256" key="5">
    <source>
        <dbReference type="ARBA" id="ARBA00023239"/>
    </source>
</evidence>
<dbReference type="Pfam" id="PF04295">
    <property type="entry name" value="GD_AH_second"/>
    <property type="match status" value="1"/>
</dbReference>
<dbReference type="EC" id="4.2.1.42" evidence="8"/>
<dbReference type="InterPro" id="IPR007392">
    <property type="entry name" value="GD_AH_second"/>
</dbReference>
<proteinExistence type="inferred from homology"/>
<gene>
    <name evidence="8" type="primary">garD</name>
    <name evidence="10" type="ORF">GA0061070_101160</name>
</gene>
<name>A0A1C4CG09_9ENTR</name>
<feature type="domain" description="SAF" evidence="9">
    <location>
        <begin position="22"/>
        <end position="92"/>
    </location>
</feature>
<evidence type="ECO:0000256" key="8">
    <source>
        <dbReference type="HAMAP-Rule" id="MF_02031"/>
    </source>
</evidence>
<dbReference type="GO" id="GO:0046392">
    <property type="term" value="P:galactarate catabolic process"/>
    <property type="evidence" value="ECO:0007669"/>
    <property type="project" value="UniProtKB-UniRule"/>
</dbReference>
<dbReference type="InterPro" id="IPR048332">
    <property type="entry name" value="GD_AH_C"/>
</dbReference>
<comment type="similarity">
    <text evidence="2 8">Belongs to the UxaA family.</text>
</comment>
<dbReference type="FunFam" id="2.30.130.110:FF:000001">
    <property type="entry name" value="Galactarate dehydratase (L-threo-forming)"/>
    <property type="match status" value="1"/>
</dbReference>